<protein>
    <submittedName>
        <fullName evidence="2">Transcriptional regulator with XRE-family HTH domain</fullName>
    </submittedName>
</protein>
<comment type="caution">
    <text evidence="2">The sequence shown here is derived from an EMBL/GenBank/DDBJ whole genome shotgun (WGS) entry which is preliminary data.</text>
</comment>
<gene>
    <name evidence="2" type="ORF">GGQ61_001133</name>
</gene>
<dbReference type="InterPro" id="IPR001387">
    <property type="entry name" value="Cro/C1-type_HTH"/>
</dbReference>
<dbReference type="InterPro" id="IPR010982">
    <property type="entry name" value="Lambda_DNA-bd_dom_sf"/>
</dbReference>
<accession>A0A839ZVY2</accession>
<evidence type="ECO:0000259" key="1">
    <source>
        <dbReference type="PROSITE" id="PS50943"/>
    </source>
</evidence>
<keyword evidence="3" id="KW-1185">Reference proteome</keyword>
<dbReference type="Pfam" id="PF17765">
    <property type="entry name" value="MLTR_LBD"/>
    <property type="match status" value="1"/>
</dbReference>
<dbReference type="CDD" id="cd00093">
    <property type="entry name" value="HTH_XRE"/>
    <property type="match status" value="1"/>
</dbReference>
<feature type="domain" description="HTH cro/C1-type" evidence="1">
    <location>
        <begin position="12"/>
        <end position="66"/>
    </location>
</feature>
<dbReference type="Proteomes" id="UP000530564">
    <property type="component" value="Unassembled WGS sequence"/>
</dbReference>
<evidence type="ECO:0000313" key="2">
    <source>
        <dbReference type="EMBL" id="MBB3890436.1"/>
    </source>
</evidence>
<dbReference type="InterPro" id="IPR041413">
    <property type="entry name" value="MLTR_LBD"/>
</dbReference>
<dbReference type="PROSITE" id="PS50943">
    <property type="entry name" value="HTH_CROC1"/>
    <property type="match status" value="1"/>
</dbReference>
<evidence type="ECO:0000313" key="3">
    <source>
        <dbReference type="Proteomes" id="UP000530564"/>
    </source>
</evidence>
<organism evidence="2 3">
    <name type="scientific">Phenylobacterium haematophilum</name>
    <dbReference type="NCBI Taxonomy" id="98513"/>
    <lineage>
        <taxon>Bacteria</taxon>
        <taxon>Pseudomonadati</taxon>
        <taxon>Pseudomonadota</taxon>
        <taxon>Alphaproteobacteria</taxon>
        <taxon>Caulobacterales</taxon>
        <taxon>Caulobacteraceae</taxon>
        <taxon>Phenylobacterium</taxon>
    </lineage>
</organism>
<name>A0A839ZVY2_9CAUL</name>
<dbReference type="SUPFAM" id="SSF47413">
    <property type="entry name" value="lambda repressor-like DNA-binding domains"/>
    <property type="match status" value="1"/>
</dbReference>
<dbReference type="PANTHER" id="PTHR35010:SF4">
    <property type="entry name" value="BLL5781 PROTEIN"/>
    <property type="match status" value="1"/>
</dbReference>
<reference evidence="2 3" key="1">
    <citation type="submission" date="2020-08" db="EMBL/GenBank/DDBJ databases">
        <title>Genomic Encyclopedia of Type Strains, Phase IV (KMG-IV): sequencing the most valuable type-strain genomes for metagenomic binning, comparative biology and taxonomic classification.</title>
        <authorList>
            <person name="Goeker M."/>
        </authorList>
    </citation>
    <scope>NUCLEOTIDE SEQUENCE [LARGE SCALE GENOMIC DNA]</scope>
    <source>
        <strain evidence="2 3">DSM 21793</strain>
    </source>
</reference>
<dbReference type="Pfam" id="PF13560">
    <property type="entry name" value="HTH_31"/>
    <property type="match status" value="1"/>
</dbReference>
<dbReference type="Gene3D" id="3.30.450.180">
    <property type="match status" value="1"/>
</dbReference>
<dbReference type="GO" id="GO:0003677">
    <property type="term" value="F:DNA binding"/>
    <property type="evidence" value="ECO:0007669"/>
    <property type="project" value="InterPro"/>
</dbReference>
<dbReference type="RefSeq" id="WP_183770504.1">
    <property type="nucleotide sequence ID" value="NZ_JACIDK010000001.1"/>
</dbReference>
<dbReference type="PANTHER" id="PTHR35010">
    <property type="entry name" value="BLL4672 PROTEIN-RELATED"/>
    <property type="match status" value="1"/>
</dbReference>
<dbReference type="Gene3D" id="1.10.260.40">
    <property type="entry name" value="lambda repressor-like DNA-binding domains"/>
    <property type="match status" value="1"/>
</dbReference>
<dbReference type="SMART" id="SM00530">
    <property type="entry name" value="HTH_XRE"/>
    <property type="match status" value="1"/>
</dbReference>
<dbReference type="EMBL" id="JACIDK010000001">
    <property type="protein sequence ID" value="MBB3890436.1"/>
    <property type="molecule type" value="Genomic_DNA"/>
</dbReference>
<proteinExistence type="predicted"/>
<dbReference type="AlphaFoldDB" id="A0A839ZVY2"/>
<sequence length="268" mass="29362">MIATATAVGDHLRQWRQRRRLSQLDLALDAEISTRHLSFLETGRAQPSRDMVLRLAEHLEIPLRERNTILVAAGFAPVFPQRSLDDPALAAARRAVDVILAGHEPYPALVVDRGWNLVSANRMIAPMMAGVSPHLLDAPLNVLRLTLHPEGLAPRISNLHEWRAHLLDRLRREVDLTADPGLANLLTELKAYPIPGGQPPRKPSDEFGGVAIPFRLQTPAGLLSFFSTTTVFGTPVDVTVSELTLETFFPADAETGQALRALADDLPG</sequence>